<evidence type="ECO:0000313" key="10">
    <source>
        <dbReference type="EMBL" id="MCL7027766.1"/>
    </source>
</evidence>
<evidence type="ECO:0000259" key="9">
    <source>
        <dbReference type="SMART" id="SM00709"/>
    </source>
</evidence>
<dbReference type="FunFam" id="2.60.120.1040:FF:000002">
    <property type="entry name" value="zinc finger protein ZPR1"/>
    <property type="match status" value="1"/>
</dbReference>
<accession>A0AA41RZL3</accession>
<dbReference type="Proteomes" id="UP001177140">
    <property type="component" value="Unassembled WGS sequence"/>
</dbReference>
<evidence type="ECO:0000256" key="7">
    <source>
        <dbReference type="ARBA" id="ARBA00023242"/>
    </source>
</evidence>
<evidence type="ECO:0000256" key="4">
    <source>
        <dbReference type="ARBA" id="ARBA00022737"/>
    </source>
</evidence>
<evidence type="ECO:0000256" key="6">
    <source>
        <dbReference type="ARBA" id="ARBA00022833"/>
    </source>
</evidence>
<keyword evidence="3" id="KW-0479">Metal-binding</keyword>
<dbReference type="FunFam" id="2.20.25.420:FF:000002">
    <property type="entry name" value="Zinc finger protein ZPR1"/>
    <property type="match status" value="1"/>
</dbReference>
<dbReference type="FunFam" id="2.20.25.420:FF:000001">
    <property type="entry name" value="Zinc finger protein ZPR1"/>
    <property type="match status" value="1"/>
</dbReference>
<dbReference type="InterPro" id="IPR004457">
    <property type="entry name" value="Znf_ZPR1"/>
</dbReference>
<name>A0AA41RZL3_PAPNU</name>
<dbReference type="InterPro" id="IPR056180">
    <property type="entry name" value="ZPR1_jr_dom"/>
</dbReference>
<dbReference type="Gene3D" id="2.60.120.1040">
    <property type="entry name" value="ZPR1, A/B domain"/>
    <property type="match status" value="2"/>
</dbReference>
<reference evidence="10" key="1">
    <citation type="submission" date="2022-03" db="EMBL/GenBank/DDBJ databases">
        <title>A functionally conserved STORR gene fusion in Papaver species that diverged 16.8 million years ago.</title>
        <authorList>
            <person name="Catania T."/>
        </authorList>
    </citation>
    <scope>NUCLEOTIDE SEQUENCE</scope>
    <source>
        <strain evidence="10">S-191538</strain>
    </source>
</reference>
<dbReference type="InterPro" id="IPR040141">
    <property type="entry name" value="ZPR1"/>
</dbReference>
<evidence type="ECO:0000256" key="8">
    <source>
        <dbReference type="SAM" id="MobiDB-lite"/>
    </source>
</evidence>
<gene>
    <name evidence="10" type="ORF">MKW94_023123</name>
</gene>
<dbReference type="Pfam" id="PF22794">
    <property type="entry name" value="jr-ZPR1"/>
    <property type="match status" value="2"/>
</dbReference>
<dbReference type="PANTHER" id="PTHR10876:SF0">
    <property type="entry name" value="ZINC FINGER PROTEIN ZPR1"/>
    <property type="match status" value="1"/>
</dbReference>
<sequence>MSSSNNPIPITDVRSAVEAVETEDDSQTPLHQIESLCMRCHENGMTRILLTRIPNFREVVLMAFECSHCHERNNEVQFAGQLQPKGCSYTLKVLSGDQKMLNRQVVKSDSATIKIPELDFEIPKEAQRGTLSTVEGVLLRAVNELQALQDERKKVDPETAEAIDRFLMKLNSCAKGDASFTFILDDPSGNSFIENPFAPSVDPSLTLKFYERTDEQQAMLGFLVDPSSEGQTGNASQGESDIPGGTANVPHGSVGAVAFQRSIAQGNSENFAASLFRYSTPDEVMTFPSTCGSCAIPCETRMFVFNIPYFQQVIIMASTCDGCGYRNSELKAGGHVPEKGKKITVLVKNQADLSRDVIKSDHASVSVPELDLELGCGTLGGLVTTIEGLITKISENLDSVQGLSCGGGDSSDPWTKTKWQEFSERLSKLLNVEEPWTLILDDGLARSFVSPVTEAIEDDHQLIFEEYERTWDQNEELGLNDIDTSSADMYYDSNPTATVSATTTPSKIN</sequence>
<feature type="domain" description="Zinc finger ZPR1-type" evidence="9">
    <location>
        <begin position="289"/>
        <end position="451"/>
    </location>
</feature>
<protein>
    <recommendedName>
        <fullName evidence="9">Zinc finger ZPR1-type domain-containing protein</fullName>
    </recommendedName>
</protein>
<dbReference type="GO" id="GO:0008270">
    <property type="term" value="F:zinc ion binding"/>
    <property type="evidence" value="ECO:0007669"/>
    <property type="project" value="UniProtKB-KW"/>
</dbReference>
<comment type="caution">
    <text evidence="10">The sequence shown here is derived from an EMBL/GenBank/DDBJ whole genome shotgun (WGS) entry which is preliminary data.</text>
</comment>
<proteinExistence type="inferred from homology"/>
<feature type="domain" description="Zinc finger ZPR1-type" evidence="9">
    <location>
        <begin position="35"/>
        <end position="195"/>
    </location>
</feature>
<organism evidence="10 11">
    <name type="scientific">Papaver nudicaule</name>
    <name type="common">Iceland poppy</name>
    <dbReference type="NCBI Taxonomy" id="74823"/>
    <lineage>
        <taxon>Eukaryota</taxon>
        <taxon>Viridiplantae</taxon>
        <taxon>Streptophyta</taxon>
        <taxon>Embryophyta</taxon>
        <taxon>Tracheophyta</taxon>
        <taxon>Spermatophyta</taxon>
        <taxon>Magnoliopsida</taxon>
        <taxon>Ranunculales</taxon>
        <taxon>Papaveraceae</taxon>
        <taxon>Papaveroideae</taxon>
        <taxon>Papaver</taxon>
    </lineage>
</organism>
<dbReference type="InterPro" id="IPR042451">
    <property type="entry name" value="ZPR1_A/B_dom"/>
</dbReference>
<evidence type="ECO:0000256" key="5">
    <source>
        <dbReference type="ARBA" id="ARBA00022771"/>
    </source>
</evidence>
<dbReference type="InterPro" id="IPR042452">
    <property type="entry name" value="ZPR1_Znf1/2"/>
</dbReference>
<evidence type="ECO:0000256" key="1">
    <source>
        <dbReference type="ARBA" id="ARBA00004123"/>
    </source>
</evidence>
<dbReference type="PANTHER" id="PTHR10876">
    <property type="entry name" value="ZINC FINGER PROTEIN ZPR1"/>
    <property type="match status" value="1"/>
</dbReference>
<evidence type="ECO:0000256" key="3">
    <source>
        <dbReference type="ARBA" id="ARBA00022723"/>
    </source>
</evidence>
<keyword evidence="11" id="KW-1185">Reference proteome</keyword>
<keyword evidence="4" id="KW-0677">Repeat</keyword>
<dbReference type="GO" id="GO:0005634">
    <property type="term" value="C:nucleus"/>
    <property type="evidence" value="ECO:0007669"/>
    <property type="project" value="UniProtKB-SubCell"/>
</dbReference>
<dbReference type="FunFam" id="2.60.120.1040:FF:000001">
    <property type="entry name" value="Zinc finger protein ZPR1"/>
    <property type="match status" value="1"/>
</dbReference>
<comment type="subcellular location">
    <subcellularLocation>
        <location evidence="1">Nucleus</location>
    </subcellularLocation>
</comment>
<keyword evidence="7" id="KW-0539">Nucleus</keyword>
<keyword evidence="5" id="KW-0863">Zinc-finger</keyword>
<keyword evidence="6" id="KW-0862">Zinc</keyword>
<feature type="region of interest" description="Disordered" evidence="8">
    <location>
        <begin position="225"/>
        <end position="247"/>
    </location>
</feature>
<dbReference type="NCBIfam" id="TIGR00310">
    <property type="entry name" value="ZPR1_znf"/>
    <property type="match status" value="2"/>
</dbReference>
<dbReference type="AlphaFoldDB" id="A0AA41RZL3"/>
<feature type="compositionally biased region" description="Polar residues" evidence="8">
    <location>
        <begin position="228"/>
        <end position="239"/>
    </location>
</feature>
<dbReference type="Pfam" id="PF03367">
    <property type="entry name" value="Zn_ribbon_ZPR1"/>
    <property type="match status" value="2"/>
</dbReference>
<evidence type="ECO:0000256" key="2">
    <source>
        <dbReference type="ARBA" id="ARBA00008354"/>
    </source>
</evidence>
<dbReference type="Gene3D" id="2.20.25.420">
    <property type="entry name" value="ZPR1, zinc finger domain"/>
    <property type="match status" value="2"/>
</dbReference>
<dbReference type="SMART" id="SM00709">
    <property type="entry name" value="Zpr1"/>
    <property type="match status" value="2"/>
</dbReference>
<comment type="similarity">
    <text evidence="2">Belongs to the ZPR1 family.</text>
</comment>
<dbReference type="EMBL" id="JAJJMA010071844">
    <property type="protein sequence ID" value="MCL7027766.1"/>
    <property type="molecule type" value="Genomic_DNA"/>
</dbReference>
<evidence type="ECO:0000313" key="11">
    <source>
        <dbReference type="Proteomes" id="UP001177140"/>
    </source>
</evidence>